<protein>
    <submittedName>
        <fullName evidence="2">Uncharacterized protein LOC113420053</fullName>
    </submittedName>
</protein>
<organism evidence="1 2">
    <name type="scientific">Notechis scutatus</name>
    <name type="common">mainland tiger snake</name>
    <dbReference type="NCBI Taxonomy" id="8663"/>
    <lineage>
        <taxon>Eukaryota</taxon>
        <taxon>Metazoa</taxon>
        <taxon>Chordata</taxon>
        <taxon>Craniata</taxon>
        <taxon>Vertebrata</taxon>
        <taxon>Euteleostomi</taxon>
        <taxon>Lepidosauria</taxon>
        <taxon>Squamata</taxon>
        <taxon>Bifurcata</taxon>
        <taxon>Unidentata</taxon>
        <taxon>Episquamata</taxon>
        <taxon>Toxicofera</taxon>
        <taxon>Serpentes</taxon>
        <taxon>Colubroidea</taxon>
        <taxon>Elapidae</taxon>
        <taxon>Hydrophiinae</taxon>
        <taxon>Notechis</taxon>
    </lineage>
</organism>
<dbReference type="Proteomes" id="UP000504612">
    <property type="component" value="Unplaced"/>
</dbReference>
<dbReference type="AlphaFoldDB" id="A0A6J1UYU7"/>
<sequence length="299" mass="35128">MPEQPVSQPLLKDNRCNMTDTMQRISLSRPPMKKSMYNTLYMMDYKPYEEFQSELPMMDLSKKLQLETQLKKKEFERLVEKEPMKYAEEPICREVEPPYPVKIDESLSSNQEAPLAFLQVERDQEKYHLPSEPTAFQKREAESVIPQRDTFAMPGTPCIKQELGQNWNNYQQFMLEMRRANQTQLKEIKKSHLGSSVFQADFAISTDASTYQRDYKHWSSVRSGFYQANRNFSNFFFNDGYYNENPWTSEYMDNYNIFLKKLNRKTQNPVSTFCSTVRPIPSLSPEISTQTPIAVNTAL</sequence>
<dbReference type="RefSeq" id="XP_026535595.1">
    <property type="nucleotide sequence ID" value="XM_026679810.1"/>
</dbReference>
<proteinExistence type="predicted"/>
<reference evidence="2" key="1">
    <citation type="submission" date="2025-08" db="UniProtKB">
        <authorList>
            <consortium name="RefSeq"/>
        </authorList>
    </citation>
    <scope>IDENTIFICATION</scope>
</reference>
<accession>A0A6J1UYU7</accession>
<dbReference type="KEGG" id="nss:113420053"/>
<keyword evidence="1" id="KW-1185">Reference proteome</keyword>
<name>A0A6J1UYU7_9SAUR</name>
<dbReference type="GeneID" id="113420053"/>
<evidence type="ECO:0000313" key="1">
    <source>
        <dbReference type="Proteomes" id="UP000504612"/>
    </source>
</evidence>
<gene>
    <name evidence="2" type="primary">LOC113420053</name>
</gene>
<evidence type="ECO:0000313" key="2">
    <source>
        <dbReference type="RefSeq" id="XP_026535595.1"/>
    </source>
</evidence>